<sequence length="67" mass="7360">MFLCTEDCSSFGSLPSVINSSSSNNFDRTNSLNYALGKTMVTNQTDESRQQETCNNGQATSSRLLAW</sequence>
<dbReference type="AlphaFoldDB" id="A0A7J6V999"/>
<name>A0A7J6V999_THATH</name>
<evidence type="ECO:0000313" key="2">
    <source>
        <dbReference type="EMBL" id="KAF5180765.1"/>
    </source>
</evidence>
<accession>A0A7J6V999</accession>
<keyword evidence="3" id="KW-1185">Reference proteome</keyword>
<protein>
    <submittedName>
        <fullName evidence="2">Uncharacterized protein</fullName>
    </submittedName>
</protein>
<evidence type="ECO:0000256" key="1">
    <source>
        <dbReference type="SAM" id="MobiDB-lite"/>
    </source>
</evidence>
<reference evidence="2 3" key="1">
    <citation type="submission" date="2020-06" db="EMBL/GenBank/DDBJ databases">
        <title>Transcriptomic and genomic resources for Thalictrum thalictroides and T. hernandezii: Facilitating candidate gene discovery in an emerging model plant lineage.</title>
        <authorList>
            <person name="Arias T."/>
            <person name="Riano-Pachon D.M."/>
            <person name="Di Stilio V.S."/>
        </authorList>
    </citation>
    <scope>NUCLEOTIDE SEQUENCE [LARGE SCALE GENOMIC DNA]</scope>
    <source>
        <strain evidence="3">cv. WT478/WT964</strain>
        <tissue evidence="2">Leaves</tissue>
    </source>
</reference>
<proteinExistence type="predicted"/>
<gene>
    <name evidence="2" type="ORF">FRX31_029649</name>
</gene>
<organism evidence="2 3">
    <name type="scientific">Thalictrum thalictroides</name>
    <name type="common">Rue-anemone</name>
    <name type="synonym">Anemone thalictroides</name>
    <dbReference type="NCBI Taxonomy" id="46969"/>
    <lineage>
        <taxon>Eukaryota</taxon>
        <taxon>Viridiplantae</taxon>
        <taxon>Streptophyta</taxon>
        <taxon>Embryophyta</taxon>
        <taxon>Tracheophyta</taxon>
        <taxon>Spermatophyta</taxon>
        <taxon>Magnoliopsida</taxon>
        <taxon>Ranunculales</taxon>
        <taxon>Ranunculaceae</taxon>
        <taxon>Thalictroideae</taxon>
        <taxon>Thalictrum</taxon>
    </lineage>
</organism>
<dbReference type="EMBL" id="JABWDY010037013">
    <property type="protein sequence ID" value="KAF5180765.1"/>
    <property type="molecule type" value="Genomic_DNA"/>
</dbReference>
<dbReference type="Proteomes" id="UP000554482">
    <property type="component" value="Unassembled WGS sequence"/>
</dbReference>
<comment type="caution">
    <text evidence="2">The sequence shown here is derived from an EMBL/GenBank/DDBJ whole genome shotgun (WGS) entry which is preliminary data.</text>
</comment>
<evidence type="ECO:0000313" key="3">
    <source>
        <dbReference type="Proteomes" id="UP000554482"/>
    </source>
</evidence>
<feature type="region of interest" description="Disordered" evidence="1">
    <location>
        <begin position="44"/>
        <end position="67"/>
    </location>
</feature>